<evidence type="ECO:0000313" key="12">
    <source>
        <dbReference type="EMBL" id="DBA20394.1"/>
    </source>
</evidence>
<evidence type="ECO:0000256" key="1">
    <source>
        <dbReference type="ARBA" id="ARBA00004651"/>
    </source>
</evidence>
<feature type="transmembrane region" description="Helical" evidence="10">
    <location>
        <begin position="141"/>
        <end position="163"/>
    </location>
</feature>
<evidence type="ECO:0000256" key="2">
    <source>
        <dbReference type="ARBA" id="ARBA00022475"/>
    </source>
</evidence>
<dbReference type="GO" id="GO:0004930">
    <property type="term" value="F:G protein-coupled receptor activity"/>
    <property type="evidence" value="ECO:0007669"/>
    <property type="project" value="UniProtKB-KW"/>
</dbReference>
<accession>A0AAV3A132</accession>
<evidence type="ECO:0000256" key="10">
    <source>
        <dbReference type="SAM" id="Phobius"/>
    </source>
</evidence>
<keyword evidence="5 10" id="KW-1133">Transmembrane helix</keyword>
<gene>
    <name evidence="12" type="ORF">GDO54_017181</name>
</gene>
<comment type="subcellular location">
    <subcellularLocation>
        <location evidence="1">Cell membrane</location>
        <topology evidence="1">Multi-pass membrane protein</topology>
    </subcellularLocation>
</comment>
<evidence type="ECO:0000256" key="4">
    <source>
        <dbReference type="ARBA" id="ARBA00022725"/>
    </source>
</evidence>
<dbReference type="InterPro" id="IPR000276">
    <property type="entry name" value="GPCR_Rhodpsn"/>
</dbReference>
<dbReference type="PANTHER" id="PTHR26452">
    <property type="entry name" value="OLFACTORY RECEPTOR"/>
    <property type="match status" value="1"/>
</dbReference>
<keyword evidence="2" id="KW-1003">Cell membrane</keyword>
<feature type="transmembrane region" description="Helical" evidence="10">
    <location>
        <begin position="274"/>
        <end position="291"/>
    </location>
</feature>
<feature type="transmembrane region" description="Helical" evidence="10">
    <location>
        <begin position="60"/>
        <end position="86"/>
    </location>
</feature>
<feature type="transmembrane region" description="Helical" evidence="10">
    <location>
        <begin position="25"/>
        <end position="48"/>
    </location>
</feature>
<feature type="transmembrane region" description="Helical" evidence="10">
    <location>
        <begin position="204"/>
        <end position="227"/>
    </location>
</feature>
<dbReference type="EMBL" id="DYDO01000007">
    <property type="protein sequence ID" value="DBA20394.1"/>
    <property type="molecule type" value="Genomic_DNA"/>
</dbReference>
<dbReference type="Gene3D" id="1.20.1070.10">
    <property type="entry name" value="Rhodopsin 7-helix transmembrane proteins"/>
    <property type="match status" value="1"/>
</dbReference>
<dbReference type="SUPFAM" id="SSF81321">
    <property type="entry name" value="Family A G protein-coupled receptor-like"/>
    <property type="match status" value="1"/>
</dbReference>
<name>A0AAV3A132_PYXAD</name>
<dbReference type="GO" id="GO:0004984">
    <property type="term" value="F:olfactory receptor activity"/>
    <property type="evidence" value="ECO:0007669"/>
    <property type="project" value="InterPro"/>
</dbReference>
<keyword evidence="7 10" id="KW-0472">Membrane</keyword>
<organism evidence="12 13">
    <name type="scientific">Pyxicephalus adspersus</name>
    <name type="common">African bullfrog</name>
    <dbReference type="NCBI Taxonomy" id="30357"/>
    <lineage>
        <taxon>Eukaryota</taxon>
        <taxon>Metazoa</taxon>
        <taxon>Chordata</taxon>
        <taxon>Craniata</taxon>
        <taxon>Vertebrata</taxon>
        <taxon>Euteleostomi</taxon>
        <taxon>Amphibia</taxon>
        <taxon>Batrachia</taxon>
        <taxon>Anura</taxon>
        <taxon>Neobatrachia</taxon>
        <taxon>Ranoidea</taxon>
        <taxon>Pyxicephalidae</taxon>
        <taxon>Pyxicephalinae</taxon>
        <taxon>Pyxicephalus</taxon>
    </lineage>
</organism>
<evidence type="ECO:0000256" key="6">
    <source>
        <dbReference type="ARBA" id="ARBA00023040"/>
    </source>
</evidence>
<dbReference type="CDD" id="cd13954">
    <property type="entry name" value="7tmA_OR"/>
    <property type="match status" value="1"/>
</dbReference>
<reference evidence="12" key="1">
    <citation type="thesis" date="2020" institute="ProQuest LLC" country="789 East Eisenhower Parkway, Ann Arbor, MI, USA">
        <title>Comparative Genomics and Chromosome Evolution.</title>
        <authorList>
            <person name="Mudd A.B."/>
        </authorList>
    </citation>
    <scope>NUCLEOTIDE SEQUENCE</scope>
    <source>
        <strain evidence="12">1538</strain>
        <tissue evidence="12">Blood</tissue>
    </source>
</reference>
<evidence type="ECO:0000259" key="11">
    <source>
        <dbReference type="PROSITE" id="PS50262"/>
    </source>
</evidence>
<feature type="domain" description="G-protein coupled receptors family 1 profile" evidence="11">
    <location>
        <begin position="41"/>
        <end position="289"/>
    </location>
</feature>
<evidence type="ECO:0000256" key="7">
    <source>
        <dbReference type="ARBA" id="ARBA00023136"/>
    </source>
</evidence>
<dbReference type="PRINTS" id="PR00245">
    <property type="entry name" value="OLFACTORYR"/>
</dbReference>
<keyword evidence="4" id="KW-0552">Olfaction</keyword>
<keyword evidence="6" id="KW-0297">G-protein coupled receptor</keyword>
<keyword evidence="9" id="KW-0807">Transducer</keyword>
<keyword evidence="3 10" id="KW-0812">Transmembrane</keyword>
<dbReference type="PROSITE" id="PS50262">
    <property type="entry name" value="G_PROTEIN_RECEP_F1_2"/>
    <property type="match status" value="1"/>
</dbReference>
<dbReference type="Pfam" id="PF13853">
    <property type="entry name" value="7tm_4"/>
    <property type="match status" value="1"/>
</dbReference>
<evidence type="ECO:0000256" key="8">
    <source>
        <dbReference type="ARBA" id="ARBA00023170"/>
    </source>
</evidence>
<evidence type="ECO:0000256" key="3">
    <source>
        <dbReference type="ARBA" id="ARBA00022692"/>
    </source>
</evidence>
<dbReference type="FunFam" id="1.20.1070.10:FF:000268">
    <property type="entry name" value="Putative olfactory receptor 2I1"/>
    <property type="match status" value="1"/>
</dbReference>
<dbReference type="PRINTS" id="PR00237">
    <property type="entry name" value="GPCRRHODOPSN"/>
</dbReference>
<evidence type="ECO:0000256" key="5">
    <source>
        <dbReference type="ARBA" id="ARBA00022989"/>
    </source>
</evidence>
<dbReference type="Proteomes" id="UP001181693">
    <property type="component" value="Unassembled WGS sequence"/>
</dbReference>
<dbReference type="InterPro" id="IPR017452">
    <property type="entry name" value="GPCR_Rhodpsn_7TM"/>
</dbReference>
<dbReference type="InterPro" id="IPR050516">
    <property type="entry name" value="Olfactory_GPCR"/>
</dbReference>
<feature type="transmembrane region" description="Helical" evidence="10">
    <location>
        <begin position="239"/>
        <end position="262"/>
    </location>
</feature>
<evidence type="ECO:0000313" key="13">
    <source>
        <dbReference type="Proteomes" id="UP001181693"/>
    </source>
</evidence>
<proteinExistence type="predicted"/>
<evidence type="ECO:0000256" key="9">
    <source>
        <dbReference type="ARBA" id="ARBA00023224"/>
    </source>
</evidence>
<keyword evidence="8" id="KW-0675">Receptor</keyword>
<dbReference type="AlphaFoldDB" id="A0AAV3A132"/>
<sequence>MIKKNVTTVNFFILKGISDVPELQVLIFSLVLLIYNISLGGNLVILLLVCLDSQLHTPMYFFLCNLSALNISSTTVTLHKILSIFAIKYNVVSFNDCMAQVCMFSWLSGNEFILLTAMSYDRYVAICNPLRYLTVMNERACAGLALFCWTFSLLQMLPAMVIVSRFSCYTSNTIDHFFCDMIALINLSCSDTSILKLLIFTEGVLLSTFTPFLLTFISYSFIIATILRIKSTNGRSKAFYTCSSHITVVVLHYTTIVCQYLIPSGTFKSSKLLSLLNTAVVPMLNPIIYSLKNKEVKLALCRKKKNFTSIL</sequence>
<protein>
    <recommendedName>
        <fullName evidence="11">G-protein coupled receptors family 1 profile domain-containing protein</fullName>
    </recommendedName>
</protein>
<comment type="caution">
    <text evidence="12">The sequence shown here is derived from an EMBL/GenBank/DDBJ whole genome shotgun (WGS) entry which is preliminary data.</text>
</comment>
<keyword evidence="13" id="KW-1185">Reference proteome</keyword>
<keyword evidence="4" id="KW-0716">Sensory transduction</keyword>
<dbReference type="InterPro" id="IPR000725">
    <property type="entry name" value="Olfact_rcpt"/>
</dbReference>
<dbReference type="GO" id="GO:0005886">
    <property type="term" value="C:plasma membrane"/>
    <property type="evidence" value="ECO:0007669"/>
    <property type="project" value="UniProtKB-SubCell"/>
</dbReference>